<reference evidence="3" key="1">
    <citation type="submission" date="2017-02" db="UniProtKB">
        <authorList>
            <consortium name="WormBaseParasite"/>
        </authorList>
    </citation>
    <scope>IDENTIFICATION</scope>
</reference>
<evidence type="ECO:0000313" key="1">
    <source>
        <dbReference type="EMBL" id="VDK26892.1"/>
    </source>
</evidence>
<accession>A0A0M3JG17</accession>
<dbReference type="AlphaFoldDB" id="A0A0M3JG17"/>
<evidence type="ECO:0000313" key="2">
    <source>
        <dbReference type="Proteomes" id="UP000267096"/>
    </source>
</evidence>
<dbReference type="Proteomes" id="UP000267096">
    <property type="component" value="Unassembled WGS sequence"/>
</dbReference>
<gene>
    <name evidence="1" type="ORF">ASIM_LOCUS6349</name>
</gene>
<name>A0A0M3JG17_ANISI</name>
<protein>
    <submittedName>
        <fullName evidence="3">IGFBP N-terminal domain-containing protein</fullName>
    </submittedName>
</protein>
<dbReference type="EMBL" id="UYRR01013661">
    <property type="protein sequence ID" value="VDK26892.1"/>
    <property type="molecule type" value="Genomic_DNA"/>
</dbReference>
<sequence length="153" mass="16277">MISSRKRFLTSPTMIPSMMRNDQLRIKICFHQIKKNCFQIQLPCLPPLPPLPCPPPLPCFSLPCLRPLPCPVLQCPICESCAIPEPCPCAQPPVCAPEPFVPECGGGGGCGGFGYSNPGYGFGGPQIAPPTRYLIQNTNGGLQQASSYSGSSG</sequence>
<keyword evidence="2" id="KW-1185">Reference proteome</keyword>
<evidence type="ECO:0000313" key="3">
    <source>
        <dbReference type="WBParaSite" id="ASIM_0000657201-mRNA-1"/>
    </source>
</evidence>
<organism evidence="3">
    <name type="scientific">Anisakis simplex</name>
    <name type="common">Herring worm</name>
    <dbReference type="NCBI Taxonomy" id="6269"/>
    <lineage>
        <taxon>Eukaryota</taxon>
        <taxon>Metazoa</taxon>
        <taxon>Ecdysozoa</taxon>
        <taxon>Nematoda</taxon>
        <taxon>Chromadorea</taxon>
        <taxon>Rhabditida</taxon>
        <taxon>Spirurina</taxon>
        <taxon>Ascaridomorpha</taxon>
        <taxon>Ascaridoidea</taxon>
        <taxon>Anisakidae</taxon>
        <taxon>Anisakis</taxon>
        <taxon>Anisakis simplex complex</taxon>
    </lineage>
</organism>
<reference evidence="1 2" key="2">
    <citation type="submission" date="2018-11" db="EMBL/GenBank/DDBJ databases">
        <authorList>
            <consortium name="Pathogen Informatics"/>
        </authorList>
    </citation>
    <scope>NUCLEOTIDE SEQUENCE [LARGE SCALE GENOMIC DNA]</scope>
</reference>
<dbReference type="WBParaSite" id="ASIM_0000657201-mRNA-1">
    <property type="protein sequence ID" value="ASIM_0000657201-mRNA-1"/>
    <property type="gene ID" value="ASIM_0000657201"/>
</dbReference>
<proteinExistence type="predicted"/>